<evidence type="ECO:0000313" key="7">
    <source>
        <dbReference type="EMBL" id="POV94299.1"/>
    </source>
</evidence>
<keyword evidence="2 4" id="KW-0813">Transport</keyword>
<comment type="caution">
    <text evidence="7">The sequence shown here is derived from an EMBL/GenBank/DDBJ whole genome shotgun (WGS) entry which is preliminary data.</text>
</comment>
<evidence type="ECO:0000256" key="1">
    <source>
        <dbReference type="ARBA" id="ARBA00010578"/>
    </source>
</evidence>
<evidence type="ECO:0000256" key="3">
    <source>
        <dbReference type="ARBA" id="ARBA00022483"/>
    </source>
</evidence>
<evidence type="ECO:0000256" key="4">
    <source>
        <dbReference type="RuleBase" id="RU365069"/>
    </source>
</evidence>
<evidence type="ECO:0000313" key="8">
    <source>
        <dbReference type="Proteomes" id="UP000238274"/>
    </source>
</evidence>
<evidence type="ECO:0000259" key="6">
    <source>
        <dbReference type="Pfam" id="PF15469"/>
    </source>
</evidence>
<dbReference type="Pfam" id="PF15469">
    <property type="entry name" value="Sec5"/>
    <property type="match status" value="1"/>
</dbReference>
<sequence length="324" mass="36132">MASGKSIEILGIDEEELLKTYKLSSLKPSKWEEVDPSTKNPQDVRGLSTPNSTKPSKGEDDPLGIMRGPILWRPSLSPTCVQNPGHEKNGRLCSRNTVSTTSKTFDPKAFLSTVHPNASFSDLKKGGARLRESLEQRSEALKILVESEFDRFVSVKVAHEAVYEQMKAGPLKPECDYGTADLKESLRLGTSKADQVYTPLLENRKKAERLRSTLGVFERSKFFFNLPGTLIEAIEAEKYDAVLLAYTRGKNMLDSRPGLVLNLPAPSNPEQSAQQKRIFDKVWSDVEKVVNDFKLKLLTKLATWSDGSKPIEEIDKTIELSDSC</sequence>
<dbReference type="OrthoDB" id="26242at2759"/>
<dbReference type="InterPro" id="IPR029175">
    <property type="entry name" value="EXOC2/Sec5"/>
</dbReference>
<keyword evidence="3 4" id="KW-0268">Exocytosis</keyword>
<accession>A0A2S4UAK9</accession>
<dbReference type="VEuPathDB" id="FungiDB:PSTT_15672"/>
<dbReference type="GO" id="GO:0015031">
    <property type="term" value="P:protein transport"/>
    <property type="evidence" value="ECO:0007669"/>
    <property type="project" value="UniProtKB-KW"/>
</dbReference>
<reference evidence="8" key="3">
    <citation type="journal article" date="2018" name="Mol. Plant Microbe Interact.">
        <title>Genome sequence resources for the wheat stripe rust pathogen (Puccinia striiformis f. sp. tritici) and the barley stripe rust pathogen (Puccinia striiformis f. sp. hordei).</title>
        <authorList>
            <person name="Xia C."/>
            <person name="Wang M."/>
            <person name="Yin C."/>
            <person name="Cornejo O.E."/>
            <person name="Hulbert S.H."/>
            <person name="Chen X."/>
        </authorList>
    </citation>
    <scope>NUCLEOTIDE SEQUENCE [LARGE SCALE GENOMIC DNA]</scope>
    <source>
        <strain evidence="8">93TX-2</strain>
    </source>
</reference>
<proteinExistence type="inferred from homology"/>
<feature type="region of interest" description="Disordered" evidence="5">
    <location>
        <begin position="29"/>
        <end position="68"/>
    </location>
</feature>
<dbReference type="GO" id="GO:0006887">
    <property type="term" value="P:exocytosis"/>
    <property type="evidence" value="ECO:0007669"/>
    <property type="project" value="UniProtKB-KW"/>
</dbReference>
<dbReference type="PANTHER" id="PTHR13043:SF1">
    <property type="entry name" value="EXOCYST COMPLEX COMPONENT 2"/>
    <property type="match status" value="1"/>
</dbReference>
<keyword evidence="4" id="KW-0653">Protein transport</keyword>
<dbReference type="PANTHER" id="PTHR13043">
    <property type="entry name" value="EXOCYST COMPLEX COMPONENT SEC5"/>
    <property type="match status" value="1"/>
</dbReference>
<evidence type="ECO:0000256" key="5">
    <source>
        <dbReference type="SAM" id="MobiDB-lite"/>
    </source>
</evidence>
<dbReference type="EMBL" id="PKSM01000503">
    <property type="protein sequence ID" value="POV94299.1"/>
    <property type="molecule type" value="Genomic_DNA"/>
</dbReference>
<comment type="function">
    <text evidence="4">Component of the exocyst complex involved in the docking of exocytic vesicles with fusion sites on the plasma membrane.</text>
</comment>
<keyword evidence="8" id="KW-1185">Reference proteome</keyword>
<name>A0A2S4UAK9_9BASI</name>
<protein>
    <recommendedName>
        <fullName evidence="4">Exocyst complex component SEC5</fullName>
    </recommendedName>
</protein>
<dbReference type="GO" id="GO:0000145">
    <property type="term" value="C:exocyst"/>
    <property type="evidence" value="ECO:0007669"/>
    <property type="project" value="UniProtKB-UniRule"/>
</dbReference>
<comment type="similarity">
    <text evidence="1 4">Belongs to the SEC5 family.</text>
</comment>
<reference evidence="7 8" key="1">
    <citation type="submission" date="2017-12" db="EMBL/GenBank/DDBJ databases">
        <title>Gene loss provides genomic basis for host adaptation in cereal stripe rust fungi.</title>
        <authorList>
            <person name="Xia C."/>
        </authorList>
    </citation>
    <scope>NUCLEOTIDE SEQUENCE [LARGE SCALE GENOMIC DNA]</scope>
    <source>
        <strain evidence="7 8">93TX-2</strain>
    </source>
</reference>
<dbReference type="GO" id="GO:0006893">
    <property type="term" value="P:Golgi to plasma membrane transport"/>
    <property type="evidence" value="ECO:0007669"/>
    <property type="project" value="UniProtKB-UniRule"/>
</dbReference>
<gene>
    <name evidence="7" type="ORF">PSHT_16301</name>
</gene>
<organism evidence="7 8">
    <name type="scientific">Puccinia striiformis</name>
    <dbReference type="NCBI Taxonomy" id="27350"/>
    <lineage>
        <taxon>Eukaryota</taxon>
        <taxon>Fungi</taxon>
        <taxon>Dikarya</taxon>
        <taxon>Basidiomycota</taxon>
        <taxon>Pucciniomycotina</taxon>
        <taxon>Pucciniomycetes</taxon>
        <taxon>Pucciniales</taxon>
        <taxon>Pucciniaceae</taxon>
        <taxon>Puccinia</taxon>
    </lineage>
</organism>
<dbReference type="Proteomes" id="UP000238274">
    <property type="component" value="Unassembled WGS sequence"/>
</dbReference>
<dbReference type="VEuPathDB" id="FungiDB:PSHT_16301"/>
<dbReference type="AlphaFoldDB" id="A0A2S4UAK9"/>
<comment type="subunit">
    <text evidence="4">Component of the exocyst complex.</text>
</comment>
<evidence type="ECO:0000256" key="2">
    <source>
        <dbReference type="ARBA" id="ARBA00022448"/>
    </source>
</evidence>
<dbReference type="InterPro" id="IPR039481">
    <property type="entry name" value="EXOC2/Sec5_N_dom"/>
</dbReference>
<reference evidence="8" key="2">
    <citation type="journal article" date="2018" name="BMC Genomics">
        <title>Genomic insights into host adaptation between the wheat stripe rust pathogen (Puccinia striiformis f. sp. tritici) and the barley stripe rust pathogen (Puccinia striiformis f. sp. hordei).</title>
        <authorList>
            <person name="Xia C."/>
            <person name="Wang M."/>
            <person name="Yin C."/>
            <person name="Cornejo O.E."/>
            <person name="Hulbert S.H."/>
            <person name="Chen X."/>
        </authorList>
    </citation>
    <scope>NUCLEOTIDE SEQUENCE [LARGE SCALE GENOMIC DNA]</scope>
    <source>
        <strain evidence="8">93TX-2</strain>
    </source>
</reference>
<feature type="domain" description="Exocyst complex component EXOC2/Sec5 N-terminal" evidence="6">
    <location>
        <begin position="90"/>
        <end position="319"/>
    </location>
</feature>